<dbReference type="InterPro" id="IPR050189">
    <property type="entry name" value="MFS_Efflux_Transporters"/>
</dbReference>
<organism evidence="8 9">
    <name type="scientific">Nonomuraea longicatena</name>
    <dbReference type="NCBI Taxonomy" id="83682"/>
    <lineage>
        <taxon>Bacteria</taxon>
        <taxon>Bacillati</taxon>
        <taxon>Actinomycetota</taxon>
        <taxon>Actinomycetes</taxon>
        <taxon>Streptosporangiales</taxon>
        <taxon>Streptosporangiaceae</taxon>
        <taxon>Nonomuraea</taxon>
    </lineage>
</organism>
<dbReference type="Pfam" id="PF07690">
    <property type="entry name" value="MFS_1"/>
    <property type="match status" value="1"/>
</dbReference>
<accession>A0ABP4B8J3</accession>
<evidence type="ECO:0000256" key="4">
    <source>
        <dbReference type="ARBA" id="ARBA00022989"/>
    </source>
</evidence>
<feature type="transmembrane region" description="Helical" evidence="6">
    <location>
        <begin position="66"/>
        <end position="85"/>
    </location>
</feature>
<dbReference type="PANTHER" id="PTHR43124">
    <property type="entry name" value="PURINE EFFLUX PUMP PBUE"/>
    <property type="match status" value="1"/>
</dbReference>
<dbReference type="EMBL" id="BAAAHQ010000041">
    <property type="protein sequence ID" value="GAA0947555.1"/>
    <property type="molecule type" value="Genomic_DNA"/>
</dbReference>
<keyword evidence="5 6" id="KW-0472">Membrane</keyword>
<dbReference type="PANTHER" id="PTHR43124:SF3">
    <property type="entry name" value="CHLORAMPHENICOL EFFLUX PUMP RV0191"/>
    <property type="match status" value="1"/>
</dbReference>
<feature type="transmembrane region" description="Helical" evidence="6">
    <location>
        <begin position="119"/>
        <end position="141"/>
    </location>
</feature>
<reference evidence="9" key="1">
    <citation type="journal article" date="2019" name="Int. J. Syst. Evol. Microbiol.">
        <title>The Global Catalogue of Microorganisms (GCM) 10K type strain sequencing project: providing services to taxonomists for standard genome sequencing and annotation.</title>
        <authorList>
            <consortium name="The Broad Institute Genomics Platform"/>
            <consortium name="The Broad Institute Genome Sequencing Center for Infectious Disease"/>
            <person name="Wu L."/>
            <person name="Ma J."/>
        </authorList>
    </citation>
    <scope>NUCLEOTIDE SEQUENCE [LARGE SCALE GENOMIC DNA]</scope>
    <source>
        <strain evidence="9">JCM 11136</strain>
    </source>
</reference>
<name>A0ABP4B8J3_9ACTN</name>
<evidence type="ECO:0000256" key="1">
    <source>
        <dbReference type="ARBA" id="ARBA00004651"/>
    </source>
</evidence>
<keyword evidence="3 6" id="KW-0812">Transmembrane</keyword>
<feature type="transmembrane region" description="Helical" evidence="6">
    <location>
        <begin position="33"/>
        <end position="54"/>
    </location>
</feature>
<dbReference type="InterPro" id="IPR036259">
    <property type="entry name" value="MFS_trans_sf"/>
</dbReference>
<dbReference type="Proteomes" id="UP001501578">
    <property type="component" value="Unassembled WGS sequence"/>
</dbReference>
<evidence type="ECO:0000259" key="7">
    <source>
        <dbReference type="PROSITE" id="PS50850"/>
    </source>
</evidence>
<feature type="transmembrane region" description="Helical" evidence="6">
    <location>
        <begin position="91"/>
        <end position="112"/>
    </location>
</feature>
<protein>
    <recommendedName>
        <fullName evidence="7">Major facilitator superfamily (MFS) profile domain-containing protein</fullName>
    </recommendedName>
</protein>
<evidence type="ECO:0000256" key="5">
    <source>
        <dbReference type="ARBA" id="ARBA00023136"/>
    </source>
</evidence>
<evidence type="ECO:0000313" key="8">
    <source>
        <dbReference type="EMBL" id="GAA0947555.1"/>
    </source>
</evidence>
<comment type="caution">
    <text evidence="8">The sequence shown here is derived from an EMBL/GenBank/DDBJ whole genome shotgun (WGS) entry which is preliminary data.</text>
</comment>
<evidence type="ECO:0000313" key="9">
    <source>
        <dbReference type="Proteomes" id="UP001501578"/>
    </source>
</evidence>
<dbReference type="SUPFAM" id="SSF103473">
    <property type="entry name" value="MFS general substrate transporter"/>
    <property type="match status" value="1"/>
</dbReference>
<evidence type="ECO:0000256" key="6">
    <source>
        <dbReference type="SAM" id="Phobius"/>
    </source>
</evidence>
<keyword evidence="9" id="KW-1185">Reference proteome</keyword>
<keyword evidence="2" id="KW-1003">Cell membrane</keyword>
<gene>
    <name evidence="8" type="ORF">GCM10009560_64200</name>
</gene>
<comment type="subcellular location">
    <subcellularLocation>
        <location evidence="1">Cell membrane</location>
        <topology evidence="1">Multi-pass membrane protein</topology>
    </subcellularLocation>
</comment>
<dbReference type="PROSITE" id="PS50850">
    <property type="entry name" value="MFS"/>
    <property type="match status" value="1"/>
</dbReference>
<sequence length="161" mass="16398">MVTALMLAAFTFNTAENLPVGLLELISDDLQVSVSAVGLLVTGYAVAVVVASLPLTHAVRTVPRRYVLTGLLAALMVSSLAAAMATSYGLLTALGQALFWAGMGPVAMGLFAPEVRGRVVGALSVAGSSALVLGIPAGTWLGQQSSWQVPVAALAGLWYAT</sequence>
<proteinExistence type="predicted"/>
<evidence type="ECO:0000256" key="3">
    <source>
        <dbReference type="ARBA" id="ARBA00022692"/>
    </source>
</evidence>
<feature type="domain" description="Major facilitator superfamily (MFS) profile" evidence="7">
    <location>
        <begin position="1"/>
        <end position="161"/>
    </location>
</feature>
<keyword evidence="4 6" id="KW-1133">Transmembrane helix</keyword>
<dbReference type="InterPro" id="IPR011701">
    <property type="entry name" value="MFS"/>
</dbReference>
<dbReference type="InterPro" id="IPR020846">
    <property type="entry name" value="MFS_dom"/>
</dbReference>
<evidence type="ECO:0000256" key="2">
    <source>
        <dbReference type="ARBA" id="ARBA00022475"/>
    </source>
</evidence>
<dbReference type="Gene3D" id="1.20.1250.20">
    <property type="entry name" value="MFS general substrate transporter like domains"/>
    <property type="match status" value="1"/>
</dbReference>